<evidence type="ECO:0000256" key="2">
    <source>
        <dbReference type="ARBA" id="ARBA00022448"/>
    </source>
</evidence>
<feature type="transmembrane region" description="Helical" evidence="7">
    <location>
        <begin position="114"/>
        <end position="139"/>
    </location>
</feature>
<dbReference type="Pfam" id="PF07690">
    <property type="entry name" value="MFS_1"/>
    <property type="match status" value="1"/>
</dbReference>
<feature type="transmembrane region" description="Helical" evidence="7">
    <location>
        <begin position="282"/>
        <end position="304"/>
    </location>
</feature>
<evidence type="ECO:0000256" key="1">
    <source>
        <dbReference type="ARBA" id="ARBA00004651"/>
    </source>
</evidence>
<dbReference type="RefSeq" id="WP_241055787.1">
    <property type="nucleotide sequence ID" value="NZ_JAKZBV010000001.1"/>
</dbReference>
<dbReference type="InterPro" id="IPR036259">
    <property type="entry name" value="MFS_trans_sf"/>
</dbReference>
<evidence type="ECO:0000256" key="4">
    <source>
        <dbReference type="ARBA" id="ARBA00022692"/>
    </source>
</evidence>
<feature type="transmembrane region" description="Helical" evidence="7">
    <location>
        <begin position="225"/>
        <end position="248"/>
    </location>
</feature>
<keyword evidence="5 7" id="KW-1133">Transmembrane helix</keyword>
<keyword evidence="4 7" id="KW-0812">Transmembrane</keyword>
<dbReference type="Proteomes" id="UP001202922">
    <property type="component" value="Unassembled WGS sequence"/>
</dbReference>
<feature type="transmembrane region" description="Helical" evidence="7">
    <location>
        <begin position="145"/>
        <end position="163"/>
    </location>
</feature>
<feature type="transmembrane region" description="Helical" evidence="7">
    <location>
        <begin position="193"/>
        <end position="213"/>
    </location>
</feature>
<protein>
    <submittedName>
        <fullName evidence="9">MFS transporter</fullName>
    </submittedName>
</protein>
<accession>A0ABS9U5H5</accession>
<dbReference type="Gene3D" id="1.20.1250.20">
    <property type="entry name" value="MFS general substrate transporter like domains"/>
    <property type="match status" value="1"/>
</dbReference>
<feature type="transmembrane region" description="Helical" evidence="7">
    <location>
        <begin position="55"/>
        <end position="78"/>
    </location>
</feature>
<evidence type="ECO:0000256" key="5">
    <source>
        <dbReference type="ARBA" id="ARBA00022989"/>
    </source>
</evidence>
<feature type="transmembrane region" description="Helical" evidence="7">
    <location>
        <begin position="316"/>
        <end position="342"/>
    </location>
</feature>
<dbReference type="SUPFAM" id="SSF103473">
    <property type="entry name" value="MFS general substrate transporter"/>
    <property type="match status" value="1"/>
</dbReference>
<comment type="subcellular location">
    <subcellularLocation>
        <location evidence="1">Cell membrane</location>
        <topology evidence="1">Multi-pass membrane protein</topology>
    </subcellularLocation>
</comment>
<evidence type="ECO:0000256" key="3">
    <source>
        <dbReference type="ARBA" id="ARBA00022475"/>
    </source>
</evidence>
<evidence type="ECO:0000256" key="7">
    <source>
        <dbReference type="SAM" id="Phobius"/>
    </source>
</evidence>
<name>A0ABS9U5H5_9MICC</name>
<dbReference type="InterPro" id="IPR050171">
    <property type="entry name" value="MFS_Transporters"/>
</dbReference>
<dbReference type="PANTHER" id="PTHR23517">
    <property type="entry name" value="RESISTANCE PROTEIN MDTM, PUTATIVE-RELATED-RELATED"/>
    <property type="match status" value="1"/>
</dbReference>
<keyword evidence="2" id="KW-0813">Transport</keyword>
<keyword evidence="3" id="KW-1003">Cell membrane</keyword>
<feature type="transmembrane region" description="Helical" evidence="7">
    <location>
        <begin position="348"/>
        <end position="368"/>
    </location>
</feature>
<feature type="transmembrane region" description="Helical" evidence="7">
    <location>
        <begin position="84"/>
        <end position="102"/>
    </location>
</feature>
<keyword evidence="6 7" id="KW-0472">Membrane</keyword>
<feature type="transmembrane region" description="Helical" evidence="7">
    <location>
        <begin position="20"/>
        <end position="43"/>
    </location>
</feature>
<evidence type="ECO:0000259" key="8">
    <source>
        <dbReference type="PROSITE" id="PS50850"/>
    </source>
</evidence>
<evidence type="ECO:0000313" key="10">
    <source>
        <dbReference type="Proteomes" id="UP001202922"/>
    </source>
</evidence>
<dbReference type="PANTHER" id="PTHR23517:SF13">
    <property type="entry name" value="MAJOR FACILITATOR SUPERFAMILY MFS_1"/>
    <property type="match status" value="1"/>
</dbReference>
<reference evidence="9 10" key="1">
    <citation type="submission" date="2022-03" db="EMBL/GenBank/DDBJ databases">
        <title>Sinomonas sp. isolated from a soil.</title>
        <authorList>
            <person name="Han J."/>
            <person name="Kim D.-U."/>
        </authorList>
    </citation>
    <scope>NUCLEOTIDE SEQUENCE [LARGE SCALE GENOMIC DNA]</scope>
    <source>
        <strain evidence="9 10">5-5</strain>
    </source>
</reference>
<dbReference type="EMBL" id="JAKZBV010000001">
    <property type="protein sequence ID" value="MCH6471855.1"/>
    <property type="molecule type" value="Genomic_DNA"/>
</dbReference>
<evidence type="ECO:0000313" key="9">
    <source>
        <dbReference type="EMBL" id="MCH6471855.1"/>
    </source>
</evidence>
<gene>
    <name evidence="9" type="ORF">L0M17_18095</name>
</gene>
<organism evidence="9 10">
    <name type="scientific">Sinomonas terrae</name>
    <dbReference type="NCBI Taxonomy" id="2908838"/>
    <lineage>
        <taxon>Bacteria</taxon>
        <taxon>Bacillati</taxon>
        <taxon>Actinomycetota</taxon>
        <taxon>Actinomycetes</taxon>
        <taxon>Micrococcales</taxon>
        <taxon>Micrococcaceae</taxon>
        <taxon>Sinomonas</taxon>
    </lineage>
</organism>
<proteinExistence type="predicted"/>
<feature type="domain" description="Major facilitator superfamily (MFS) profile" evidence="8">
    <location>
        <begin position="1"/>
        <end position="371"/>
    </location>
</feature>
<dbReference type="InterPro" id="IPR011701">
    <property type="entry name" value="MFS"/>
</dbReference>
<evidence type="ECO:0000256" key="6">
    <source>
        <dbReference type="ARBA" id="ARBA00023136"/>
    </source>
</evidence>
<keyword evidence="10" id="KW-1185">Reference proteome</keyword>
<sequence length="389" mass="38846">MAASSAPSPLYPVYQGMWGFPPVVLTVIFAAYVLALLAALLVVGSLSDHLGRRPVLLAALALEAIAMLVFIGAGSAWALILARLLQGIATGAAIGTLGAYLIDLEQAVRPGLGTVFNGAGPGVGLALGAVGSSLLVAAAPGSIQLVYIVLGVLLVLQLIATALGPETTSREPGALGSLMPRVRFPRATRRSALWLLPAAVATWSLGGLILSLGPSLVRSLAGPHAVVLTGLVVAALTGTGGAVTLMLGSARPTTVLALGMGTLVAGVGGTIVALALRSAGLYFGATVLAGVGFGAGFLAVLRMLIPQAAPHERAGLLSAIYVVSYLANSVPAVAAGALAQGIGLTATAIGYSGMVIALALFVLTGSVIRSRTARSAPSVHRARQLSREG</sequence>
<dbReference type="InterPro" id="IPR020846">
    <property type="entry name" value="MFS_dom"/>
</dbReference>
<feature type="transmembrane region" description="Helical" evidence="7">
    <location>
        <begin position="255"/>
        <end position="276"/>
    </location>
</feature>
<comment type="caution">
    <text evidence="9">The sequence shown here is derived from an EMBL/GenBank/DDBJ whole genome shotgun (WGS) entry which is preliminary data.</text>
</comment>
<dbReference type="PROSITE" id="PS50850">
    <property type="entry name" value="MFS"/>
    <property type="match status" value="1"/>
</dbReference>